<dbReference type="GO" id="GO:0009166">
    <property type="term" value="P:nucleotide catabolic process"/>
    <property type="evidence" value="ECO:0007669"/>
    <property type="project" value="InterPro"/>
</dbReference>
<feature type="signal peptide" evidence="5">
    <location>
        <begin position="1"/>
        <end position="35"/>
    </location>
</feature>
<evidence type="ECO:0000313" key="8">
    <source>
        <dbReference type="Proteomes" id="UP000017170"/>
    </source>
</evidence>
<protein>
    <recommendedName>
        <fullName evidence="6">SLH domain-containing protein</fullName>
    </recommendedName>
</protein>
<dbReference type="InterPro" id="IPR004843">
    <property type="entry name" value="Calcineurin-like_PHP"/>
</dbReference>
<feature type="domain" description="SLH" evidence="6">
    <location>
        <begin position="698"/>
        <end position="758"/>
    </location>
</feature>
<evidence type="ECO:0000256" key="2">
    <source>
        <dbReference type="ARBA" id="ARBA00022723"/>
    </source>
</evidence>
<keyword evidence="8" id="KW-1185">Reference proteome</keyword>
<dbReference type="InterPro" id="IPR008334">
    <property type="entry name" value="5'-Nucleotdase_C"/>
</dbReference>
<dbReference type="PANTHER" id="PTHR11575">
    <property type="entry name" value="5'-NUCLEOTIDASE-RELATED"/>
    <property type="match status" value="1"/>
</dbReference>
<dbReference type="PATRIC" id="fig|1188261.3.peg.3146"/>
<evidence type="ECO:0000259" key="6">
    <source>
        <dbReference type="PROSITE" id="PS51272"/>
    </source>
</evidence>
<dbReference type="GO" id="GO:0000166">
    <property type="term" value="F:nucleotide binding"/>
    <property type="evidence" value="ECO:0007669"/>
    <property type="project" value="UniProtKB-KW"/>
</dbReference>
<dbReference type="Pfam" id="PF00149">
    <property type="entry name" value="Metallophos"/>
    <property type="match status" value="1"/>
</dbReference>
<sequence length="809" mass="89083">MTHSKTRASRLMMLTLSLLLALSTALPFIGTKTVAAESNTHKLAIMGTSDIHAHMMPYDYMADAVNESIGLSKVYSVVEEMRAKYPNSILVDNGDIVQGSILGDLEATVDPQDNNIIIDVMNYMEYDAAAVGNHEYNFGLDFLDDIDAQSDFPWLSANTYNKNDDTHRYEPYTMVEQTIDGNDITIGIIGFVPPQVMTWDRVHLDGNVYVNEIVETAETYIPQMKEEGADVIVVASHSGFDTNETASENASYQLSQVEGIDALITGHQHYVFPNDKDRYANLPGADLENGTLNGTPTVMPGAWGSHLGLIELDLSFDNGEWTVENGTATAVATADYESSKAIEDIVMERHEQTIEYVNSPVGSTDRELNTFFARIFVNEVVQLVNDAQLEFAEDHFAGTEFADLPLLSAAAPFRAGRGGLDYYTDVRENIAIKDVADIYIYPNTVHVVKVDGNDLEAWLEESARAFFQIDPSKTEAQELTDLDFREYNFDTIEGVEYMIDVTKPEGERIIDLTYNGEPVDPNQEYLVITNNYRAGGGGDHVDGAEIVYAGTEENREIIIDYIRERGEISVEVTNNWSIAPFEAEGPITIRTAAEAPAYAERAEVEGVTFLETNAQGWSVFEFHPAAPEETEPPAEPVFTDFDQSDRGYTEVMALYEAGIISGYPNKTFAPTNSITRAEAAIILARAKGLDIDNAASANYTDVRAGAFTTPYINAATEAGIFSGAGNSMFYPERTITRGETAAILVRAYGLTGTTDPGATDIEHSIFVNDIKTLYANEITQGTSPTTFGTHLNVTRRDFAVLVYNTMMKN</sequence>
<keyword evidence="3 5" id="KW-0732">Signal</keyword>
<dbReference type="Gene3D" id="3.60.21.10">
    <property type="match status" value="1"/>
</dbReference>
<keyword evidence="4" id="KW-0547">Nucleotide-binding</keyword>
<evidence type="ECO:0000256" key="1">
    <source>
        <dbReference type="ARBA" id="ARBA00006654"/>
    </source>
</evidence>
<dbReference type="RefSeq" id="WP_022629215.1">
    <property type="nucleotide sequence ID" value="NZ_ATAE01000041.1"/>
</dbReference>
<dbReference type="AlphaFoldDB" id="U6SKC3"/>
<evidence type="ECO:0000256" key="5">
    <source>
        <dbReference type="SAM" id="SignalP"/>
    </source>
</evidence>
<name>U6SKC3_9BACI</name>
<evidence type="ECO:0000313" key="7">
    <source>
        <dbReference type="EMBL" id="ERN52043.1"/>
    </source>
</evidence>
<reference evidence="7 8" key="1">
    <citation type="journal article" date="2013" name="Genome Announc.">
        <title>Genome Sequence of the Extreme Obligate Alkaliphile Bacillus marmarensis Strain DSM 21297.</title>
        <authorList>
            <person name="Wernick D.G."/>
            <person name="Choi K.Y."/>
            <person name="Tat C.A."/>
            <person name="Lafontaine Rivera J.G."/>
            <person name="Liao J.C."/>
        </authorList>
    </citation>
    <scope>NUCLEOTIDE SEQUENCE [LARGE SCALE GENOMIC DNA]</scope>
    <source>
        <strain evidence="7 8">DSM 21297</strain>
    </source>
</reference>
<dbReference type="GO" id="GO:0030288">
    <property type="term" value="C:outer membrane-bounded periplasmic space"/>
    <property type="evidence" value="ECO:0007669"/>
    <property type="project" value="TreeGrafter"/>
</dbReference>
<dbReference type="Pfam" id="PF00395">
    <property type="entry name" value="SLH"/>
    <property type="match status" value="3"/>
</dbReference>
<dbReference type="PROSITE" id="PS51272">
    <property type="entry name" value="SLH"/>
    <property type="match status" value="2"/>
</dbReference>
<dbReference type="InterPro" id="IPR001119">
    <property type="entry name" value="SLH_dom"/>
</dbReference>
<dbReference type="InterPro" id="IPR041827">
    <property type="entry name" value="CpdB_N"/>
</dbReference>
<evidence type="ECO:0000256" key="4">
    <source>
        <dbReference type="ARBA" id="ARBA00022741"/>
    </source>
</evidence>
<dbReference type="PANTHER" id="PTHR11575:SF6">
    <property type="entry name" value="2',3'-CYCLIC-NUCLEOTIDE 2'-PHOSPHODIESTERASE_3'-NUCLEOTIDASE"/>
    <property type="match status" value="1"/>
</dbReference>
<accession>U6SKC3</accession>
<dbReference type="Proteomes" id="UP000017170">
    <property type="component" value="Unassembled WGS sequence"/>
</dbReference>
<dbReference type="CDD" id="cd07410">
    <property type="entry name" value="MPP_CpdB_N"/>
    <property type="match status" value="1"/>
</dbReference>
<dbReference type="SUPFAM" id="SSF56300">
    <property type="entry name" value="Metallo-dependent phosphatases"/>
    <property type="match status" value="1"/>
</dbReference>
<dbReference type="InterPro" id="IPR029052">
    <property type="entry name" value="Metallo-depent_PP-like"/>
</dbReference>
<organism evidence="7 8">
    <name type="scientific">Alkalihalophilus marmarensis DSM 21297</name>
    <dbReference type="NCBI Taxonomy" id="1188261"/>
    <lineage>
        <taxon>Bacteria</taxon>
        <taxon>Bacillati</taxon>
        <taxon>Bacillota</taxon>
        <taxon>Bacilli</taxon>
        <taxon>Bacillales</taxon>
        <taxon>Bacillaceae</taxon>
        <taxon>Alkalihalophilus</taxon>
    </lineage>
</organism>
<dbReference type="Gene3D" id="3.90.780.10">
    <property type="entry name" value="5'-Nucleotidase, C-terminal domain"/>
    <property type="match status" value="1"/>
</dbReference>
<comment type="similarity">
    <text evidence="1">Belongs to the 5'-nucleotidase family.</text>
</comment>
<dbReference type="Pfam" id="PF02872">
    <property type="entry name" value="5_nucleotid_C"/>
    <property type="match status" value="1"/>
</dbReference>
<evidence type="ECO:0000256" key="3">
    <source>
        <dbReference type="ARBA" id="ARBA00022729"/>
    </source>
</evidence>
<comment type="caution">
    <text evidence="7">The sequence shown here is derived from an EMBL/GenBank/DDBJ whole genome shotgun (WGS) entry which is preliminary data.</text>
</comment>
<dbReference type="PRINTS" id="PR01607">
    <property type="entry name" value="APYRASEFAMLY"/>
</dbReference>
<dbReference type="NCBIfam" id="NF006938">
    <property type="entry name" value="PRK09420.1"/>
    <property type="match status" value="1"/>
</dbReference>
<proteinExistence type="inferred from homology"/>
<gene>
    <name evidence="7" type="ORF">A33I_18290</name>
</gene>
<dbReference type="GO" id="GO:0046872">
    <property type="term" value="F:metal ion binding"/>
    <property type="evidence" value="ECO:0007669"/>
    <property type="project" value="UniProtKB-KW"/>
</dbReference>
<feature type="domain" description="SLH" evidence="6">
    <location>
        <begin position="634"/>
        <end position="697"/>
    </location>
</feature>
<dbReference type="GO" id="GO:0016787">
    <property type="term" value="F:hydrolase activity"/>
    <property type="evidence" value="ECO:0007669"/>
    <property type="project" value="InterPro"/>
</dbReference>
<dbReference type="EMBL" id="ATAE01000041">
    <property type="protein sequence ID" value="ERN52043.1"/>
    <property type="molecule type" value="Genomic_DNA"/>
</dbReference>
<keyword evidence="2" id="KW-0479">Metal-binding</keyword>
<dbReference type="SUPFAM" id="SSF55816">
    <property type="entry name" value="5'-nucleotidase (syn. UDP-sugar hydrolase), C-terminal domain"/>
    <property type="match status" value="1"/>
</dbReference>
<feature type="chain" id="PRO_5039175858" description="SLH domain-containing protein" evidence="5">
    <location>
        <begin position="36"/>
        <end position="809"/>
    </location>
</feature>
<dbReference type="InterPro" id="IPR006179">
    <property type="entry name" value="5_nucleotidase/apyrase"/>
</dbReference>
<dbReference type="InterPro" id="IPR036907">
    <property type="entry name" value="5'-Nucleotdase_C_sf"/>
</dbReference>